<gene>
    <name evidence="3" type="ORF">UFOPK2579_01446</name>
</gene>
<protein>
    <submittedName>
        <fullName evidence="3">Unannotated protein</fullName>
    </submittedName>
</protein>
<evidence type="ECO:0000313" key="3">
    <source>
        <dbReference type="EMBL" id="CAB4710939.1"/>
    </source>
</evidence>
<keyword evidence="2" id="KW-1133">Transmembrane helix</keyword>
<feature type="compositionally biased region" description="Basic and acidic residues" evidence="1">
    <location>
        <begin position="1"/>
        <end position="10"/>
    </location>
</feature>
<organism evidence="3">
    <name type="scientific">freshwater metagenome</name>
    <dbReference type="NCBI Taxonomy" id="449393"/>
    <lineage>
        <taxon>unclassified sequences</taxon>
        <taxon>metagenomes</taxon>
        <taxon>ecological metagenomes</taxon>
    </lineage>
</organism>
<feature type="region of interest" description="Disordered" evidence="1">
    <location>
        <begin position="1"/>
        <end position="32"/>
    </location>
</feature>
<name>A0A6J6QJ97_9ZZZZ</name>
<dbReference type="EMBL" id="CAEZXR010000166">
    <property type="protein sequence ID" value="CAB4710939.1"/>
    <property type="molecule type" value="Genomic_DNA"/>
</dbReference>
<dbReference type="AlphaFoldDB" id="A0A6J6QJ97"/>
<keyword evidence="2" id="KW-0812">Transmembrane</keyword>
<accession>A0A6J6QJ97</accession>
<reference evidence="3" key="1">
    <citation type="submission" date="2020-05" db="EMBL/GenBank/DDBJ databases">
        <authorList>
            <person name="Chiriac C."/>
            <person name="Salcher M."/>
            <person name="Ghai R."/>
            <person name="Kavagutti S V."/>
        </authorList>
    </citation>
    <scope>NUCLEOTIDE SEQUENCE</scope>
</reference>
<keyword evidence="2" id="KW-0472">Membrane</keyword>
<feature type="transmembrane region" description="Helical" evidence="2">
    <location>
        <begin position="35"/>
        <end position="57"/>
    </location>
</feature>
<sequence>MPDPLFDHFQPEGTPVTPLPASEVRRRGDRMRRRNTTLAAVGSAAAAVLLIAVPMAVVSRDGDSGAVIDPAGTPSAVDPTGPVSTAWVQQIPRDFPLTSGMPDGTSAPGPFEPQIVGPCGNDGWTPAGSVDEASVIWTDQVEASLQRALALYPDAEAAAAAIDEVRSQVAECVTPRGNRDAIEAVAVTSDLGEDSFAFVNRWYSGGDLTGEGHFQQLVRVGNAVLFANGNFGSAGDQAVIDQTADLFRTRTAYTVSAMCVFAADPCDEVPPAAPESSIDGVDLLIGYPDDAGTTSDADGAGASSTLDLCGRTAFDPGNAIHVREANYQGEAEDTRGRTLAEFGSVAEAEAMMEQAAALLADCPEERSASGAAVFTPVDLALGQQALSWTTRYSSDELDGGFDTGLTVHQLVRVGSVVLVAMEYGEGGGSDETIASFIEQMTADTAAVVDQLS</sequence>
<evidence type="ECO:0000256" key="2">
    <source>
        <dbReference type="SAM" id="Phobius"/>
    </source>
</evidence>
<proteinExistence type="predicted"/>
<evidence type="ECO:0000256" key="1">
    <source>
        <dbReference type="SAM" id="MobiDB-lite"/>
    </source>
</evidence>